<dbReference type="Proteomes" id="UP000230423">
    <property type="component" value="Unassembled WGS sequence"/>
</dbReference>
<dbReference type="Gene3D" id="3.40.50.150">
    <property type="entry name" value="Vaccinia Virus protein VP39"/>
    <property type="match status" value="1"/>
</dbReference>
<dbReference type="InterPro" id="IPR050723">
    <property type="entry name" value="CFA/CMAS"/>
</dbReference>
<evidence type="ECO:0000313" key="1">
    <source>
        <dbReference type="EMBL" id="PIO66400.1"/>
    </source>
</evidence>
<dbReference type="PANTHER" id="PTHR43667:SF2">
    <property type="entry name" value="FATTY ACID C-METHYL TRANSFERASE"/>
    <property type="match status" value="1"/>
</dbReference>
<accession>A0A2G9UA89</accession>
<keyword evidence="2" id="KW-1185">Reference proteome</keyword>
<dbReference type="OrthoDB" id="8300214at2759"/>
<dbReference type="EMBL" id="KZ348293">
    <property type="protein sequence ID" value="PIO66400.1"/>
    <property type="molecule type" value="Genomic_DNA"/>
</dbReference>
<gene>
    <name evidence="1" type="ORF">TELCIR_11891</name>
</gene>
<dbReference type="InterPro" id="IPR029063">
    <property type="entry name" value="SAM-dependent_MTases_sf"/>
</dbReference>
<sequence>MATNMGMEERKEKAASRKPSAKARGTFLATVIGLLLSVVRKVTAVINYIQHRIRDNTVAQSAKNIEEPGHCVKKVDFEELEKAQMKKIDALIDMLDLSENDKVLEIGCGWGAFAIRAVQRSGCQWTGLTISREQLALANDRVKAAGLEDKIDLKIQDYRLVQGSFTRVISVEMIEAVGHAFLPQYFQTISDRLVPGGKAVIQAIICPDAYYEKYSNSSDFIKKYIFPGGHMPSLGAINAALPNDLEFGEKRHIGRHYATTLDHWFSAWMMCMKDTLALGYSETFHRRWQYYFCLCSALFAHDHIDAVQFELNKC</sequence>
<dbReference type="CDD" id="cd02440">
    <property type="entry name" value="AdoMet_MTases"/>
    <property type="match status" value="1"/>
</dbReference>
<reference evidence="1 2" key="1">
    <citation type="submission" date="2015-09" db="EMBL/GenBank/DDBJ databases">
        <title>Draft genome of the parasitic nematode Teladorsagia circumcincta isolate WARC Sus (inbred).</title>
        <authorList>
            <person name="Mitreva M."/>
        </authorList>
    </citation>
    <scope>NUCLEOTIDE SEQUENCE [LARGE SCALE GENOMIC DNA]</scope>
    <source>
        <strain evidence="1 2">S</strain>
    </source>
</reference>
<dbReference type="PANTHER" id="PTHR43667">
    <property type="entry name" value="CYCLOPROPANE-FATTY-ACYL-PHOSPHOLIPID SYNTHASE"/>
    <property type="match status" value="1"/>
</dbReference>
<name>A0A2G9UA89_TELCI</name>
<evidence type="ECO:0000313" key="2">
    <source>
        <dbReference type="Proteomes" id="UP000230423"/>
    </source>
</evidence>
<protein>
    <submittedName>
        <fullName evidence="1">Cyclopropane-fatty-acyl-phospholipid synthase</fullName>
    </submittedName>
</protein>
<dbReference type="Pfam" id="PF02353">
    <property type="entry name" value="CMAS"/>
    <property type="match status" value="1"/>
</dbReference>
<proteinExistence type="predicted"/>
<dbReference type="SUPFAM" id="SSF53335">
    <property type="entry name" value="S-adenosyl-L-methionine-dependent methyltransferases"/>
    <property type="match status" value="1"/>
</dbReference>
<dbReference type="AlphaFoldDB" id="A0A2G9UA89"/>
<organism evidence="1 2">
    <name type="scientific">Teladorsagia circumcincta</name>
    <name type="common">Brown stomach worm</name>
    <name type="synonym">Ostertagia circumcincta</name>
    <dbReference type="NCBI Taxonomy" id="45464"/>
    <lineage>
        <taxon>Eukaryota</taxon>
        <taxon>Metazoa</taxon>
        <taxon>Ecdysozoa</taxon>
        <taxon>Nematoda</taxon>
        <taxon>Chromadorea</taxon>
        <taxon>Rhabditida</taxon>
        <taxon>Rhabditina</taxon>
        <taxon>Rhabditomorpha</taxon>
        <taxon>Strongyloidea</taxon>
        <taxon>Trichostrongylidae</taxon>
        <taxon>Teladorsagia</taxon>
    </lineage>
</organism>